<proteinExistence type="predicted"/>
<evidence type="ECO:0000256" key="1">
    <source>
        <dbReference type="ARBA" id="ARBA00004123"/>
    </source>
</evidence>
<keyword evidence="2" id="KW-0808">Transferase</keyword>
<protein>
    <recommendedName>
        <fullName evidence="8">UBZ3-type domain-containing protein</fullName>
    </recommendedName>
</protein>
<sequence>MDDECRCPFERCKFKGDEVTVSLHVGRHLDGALQEGDGEGSTVAEEASERDGFGGLEDMYDFDGEPNMIPCHHPDCGAMILAAEVQTHEDAHLALQLSLDEAQFAEANEAKHFNALKKRELGHFMDRDEKQGGPPPKVLKAMEQVGRGGRQLLIAGSNLGWVTDNMTVGILTALKNVFNVPVMEKYKLWLADPSGCMHIGGENDDRGFGCGFRNAQMLLSYLAHTRPTDYVNAFGQKDLLSISEIQQKIERGWEMGIDWLGREQLQGKILGTRKWVGTTEVYTLFTQAGIKVEIVDFPRGETARQSVYEYVSSYFGTSTPQQKRVNVTNKGPLYFQHKGHSRTVVGYVESPERGLLVFDPGKKPTQFLRQIRNPNFNPKNNVGRKRDTDWEMVVKPYLIRLENEMRSDEWQLLRIEEGTGMMDARERDERKTIKFTRFADQ</sequence>
<dbReference type="Proteomes" id="UP000033140">
    <property type="component" value="Unassembled WGS sequence"/>
</dbReference>
<dbReference type="InterPro" id="IPR041298">
    <property type="entry name" value="UBZ3"/>
</dbReference>
<dbReference type="GO" id="GO:0019783">
    <property type="term" value="F:ubiquitin-like protein peptidase activity"/>
    <property type="evidence" value="ECO:0007669"/>
    <property type="project" value="UniProtKB-ARBA"/>
</dbReference>
<evidence type="ECO:0000313" key="10">
    <source>
        <dbReference type="Proteomes" id="UP000033140"/>
    </source>
</evidence>
<comment type="subcellular location">
    <subcellularLocation>
        <location evidence="1">Nucleus</location>
    </subcellularLocation>
</comment>
<dbReference type="GO" id="GO:0046872">
    <property type="term" value="F:metal ion binding"/>
    <property type="evidence" value="ECO:0007669"/>
    <property type="project" value="UniProtKB-KW"/>
</dbReference>
<evidence type="ECO:0000256" key="7">
    <source>
        <dbReference type="ARBA" id="ARBA00023242"/>
    </source>
</evidence>
<evidence type="ECO:0000313" key="9">
    <source>
        <dbReference type="EMBL" id="GAO52291.1"/>
    </source>
</evidence>
<keyword evidence="10" id="KW-1185">Reference proteome</keyword>
<dbReference type="PROSITE" id="PS51907">
    <property type="entry name" value="ZF_UBZ3"/>
    <property type="match status" value="1"/>
</dbReference>
<reference evidence="9 10" key="1">
    <citation type="journal article" date="2011" name="J. Gen. Appl. Microbiol.">
        <title>Draft genome sequencing of the enigmatic yeast Saitoella complicata.</title>
        <authorList>
            <person name="Nishida H."/>
            <person name="Hamamoto M."/>
            <person name="Sugiyama J."/>
        </authorList>
    </citation>
    <scope>NUCLEOTIDE SEQUENCE [LARGE SCALE GENOMIC DNA]</scope>
    <source>
        <strain evidence="9 10">NRRL Y-17804</strain>
    </source>
</reference>
<dbReference type="RefSeq" id="XP_019025257.1">
    <property type="nucleotide sequence ID" value="XM_019167481.1"/>
</dbReference>
<dbReference type="STRING" id="698492.A0A0E9NRH4"/>
<dbReference type="GO" id="GO:0005634">
    <property type="term" value="C:nucleus"/>
    <property type="evidence" value="ECO:0007669"/>
    <property type="project" value="UniProtKB-SubCell"/>
</dbReference>
<comment type="caution">
    <text evidence="9">The sequence shown here is derived from an EMBL/GenBank/DDBJ whole genome shotgun (WGS) entry which is preliminary data.</text>
</comment>
<gene>
    <name evidence="9" type="ORF">G7K_6371-t1</name>
</gene>
<dbReference type="GO" id="GO:0006281">
    <property type="term" value="P:DNA repair"/>
    <property type="evidence" value="ECO:0007669"/>
    <property type="project" value="UniProtKB-KW"/>
</dbReference>
<dbReference type="PANTHER" id="PTHR48153">
    <property type="entry name" value="UFM1-SPECIFIC PROTEASE 2"/>
    <property type="match status" value="1"/>
</dbReference>
<dbReference type="AlphaFoldDB" id="A0A0E9NRH4"/>
<dbReference type="PANTHER" id="PTHR48153:SF4">
    <property type="entry name" value="UBIQUITIN CARBOXYL-TERMINAL HYDROLASE MUG105"/>
    <property type="match status" value="1"/>
</dbReference>
<evidence type="ECO:0000256" key="6">
    <source>
        <dbReference type="ARBA" id="ARBA00023204"/>
    </source>
</evidence>
<dbReference type="GO" id="GO:0016740">
    <property type="term" value="F:transferase activity"/>
    <property type="evidence" value="ECO:0007669"/>
    <property type="project" value="UniProtKB-KW"/>
</dbReference>
<dbReference type="Pfam" id="PF07910">
    <property type="entry name" value="Peptidase_C78"/>
    <property type="match status" value="1"/>
</dbReference>
<reference evidence="9 10" key="3">
    <citation type="journal article" date="2015" name="Genome Announc.">
        <title>Draft Genome Sequence of the Archiascomycetous Yeast Saitoella complicata.</title>
        <authorList>
            <person name="Yamauchi K."/>
            <person name="Kondo S."/>
            <person name="Hamamoto M."/>
            <person name="Takahashi Y."/>
            <person name="Ogura Y."/>
            <person name="Hayashi T."/>
            <person name="Nishida H."/>
        </authorList>
    </citation>
    <scope>NUCLEOTIDE SEQUENCE [LARGE SCALE GENOMIC DNA]</scope>
    <source>
        <strain evidence="9 10">NRRL Y-17804</strain>
    </source>
</reference>
<keyword evidence="7" id="KW-0539">Nucleus</keyword>
<keyword evidence="4" id="KW-0227">DNA damage</keyword>
<evidence type="ECO:0000256" key="4">
    <source>
        <dbReference type="ARBA" id="ARBA00022763"/>
    </source>
</evidence>
<evidence type="ECO:0000259" key="8">
    <source>
        <dbReference type="PROSITE" id="PS51907"/>
    </source>
</evidence>
<feature type="domain" description="UBZ3-type" evidence="8">
    <location>
        <begin position="64"/>
        <end position="100"/>
    </location>
</feature>
<keyword evidence="3" id="KW-0479">Metal-binding</keyword>
<organism evidence="9 10">
    <name type="scientific">Saitoella complicata (strain BCRC 22490 / CBS 7301 / JCM 7358 / NBRC 10748 / NRRL Y-17804)</name>
    <dbReference type="NCBI Taxonomy" id="698492"/>
    <lineage>
        <taxon>Eukaryota</taxon>
        <taxon>Fungi</taxon>
        <taxon>Dikarya</taxon>
        <taxon>Ascomycota</taxon>
        <taxon>Taphrinomycotina</taxon>
        <taxon>Taphrinomycotina incertae sedis</taxon>
        <taxon>Saitoella</taxon>
    </lineage>
</organism>
<evidence type="ECO:0000256" key="2">
    <source>
        <dbReference type="ARBA" id="ARBA00022679"/>
    </source>
</evidence>
<keyword evidence="6" id="KW-0234">DNA repair</keyword>
<name>A0A0E9NRH4_SAICN</name>
<evidence type="ECO:0000256" key="5">
    <source>
        <dbReference type="ARBA" id="ARBA00022801"/>
    </source>
</evidence>
<dbReference type="OrthoDB" id="288987at2759"/>
<evidence type="ECO:0000256" key="3">
    <source>
        <dbReference type="ARBA" id="ARBA00022723"/>
    </source>
</evidence>
<reference evidence="9 10" key="2">
    <citation type="journal article" date="2014" name="J. Gen. Appl. Microbiol.">
        <title>The early diverging ascomycetous budding yeast Saitoella complicata has three histone deacetylases belonging to the Clr6, Hos2, and Rpd3 lineages.</title>
        <authorList>
            <person name="Nishida H."/>
            <person name="Matsumoto T."/>
            <person name="Kondo S."/>
            <person name="Hamamoto M."/>
            <person name="Yoshikawa H."/>
        </authorList>
    </citation>
    <scope>NUCLEOTIDE SEQUENCE [LARGE SCALE GENOMIC DNA]</scope>
    <source>
        <strain evidence="9 10">NRRL Y-17804</strain>
    </source>
</reference>
<accession>A0A0E9NRH4</accession>
<dbReference type="Gene3D" id="3.90.70.130">
    <property type="match status" value="1"/>
</dbReference>
<dbReference type="InterPro" id="IPR012462">
    <property type="entry name" value="UFSP1/2_DUB_cat"/>
</dbReference>
<keyword evidence="5" id="KW-0378">Hydrolase</keyword>
<dbReference type="EMBL" id="BACD03000065">
    <property type="protein sequence ID" value="GAO52291.1"/>
    <property type="molecule type" value="Genomic_DNA"/>
</dbReference>